<name>U2FZE4_9GAMM</name>
<dbReference type="SUPFAM" id="SSF53474">
    <property type="entry name" value="alpha/beta-Hydrolases"/>
    <property type="match status" value="1"/>
</dbReference>
<dbReference type="PANTHER" id="PTHR46623:SF10">
    <property type="entry name" value="CARBOXYMETHYLENEBUTENOLIDASE HOMOLOG"/>
    <property type="match status" value="1"/>
</dbReference>
<dbReference type="InterPro" id="IPR002925">
    <property type="entry name" value="Dienelactn_hydro"/>
</dbReference>
<dbReference type="InterPro" id="IPR029058">
    <property type="entry name" value="AB_hydrolase_fold"/>
</dbReference>
<keyword evidence="3" id="KW-1185">Reference proteome</keyword>
<dbReference type="GO" id="GO:0008806">
    <property type="term" value="F:carboxymethylenebutenolidase activity"/>
    <property type="evidence" value="ECO:0007669"/>
    <property type="project" value="UniProtKB-EC"/>
</dbReference>
<evidence type="ECO:0000313" key="3">
    <source>
        <dbReference type="Proteomes" id="UP000006242"/>
    </source>
</evidence>
<dbReference type="AlphaFoldDB" id="U2FZE4"/>
<dbReference type="EC" id="3.1.1.45" evidence="2"/>
<dbReference type="EMBL" id="AFNV02000009">
    <property type="protein sequence ID" value="ERJ19478.1"/>
    <property type="molecule type" value="Genomic_DNA"/>
</dbReference>
<comment type="caution">
    <text evidence="2">The sequence shown here is derived from an EMBL/GenBank/DDBJ whole genome shotgun (WGS) entry which is preliminary data.</text>
</comment>
<dbReference type="InterPro" id="IPR051049">
    <property type="entry name" value="Dienelactone_hydrolase-like"/>
</dbReference>
<dbReference type="Pfam" id="PF01738">
    <property type="entry name" value="DLH"/>
    <property type="match status" value="1"/>
</dbReference>
<reference evidence="2 3" key="2">
    <citation type="journal article" date="2013" name="PLoS ONE">
        <title>INDIGO - INtegrated Data Warehouse of MIcrobial GenOmes with Examples from the Red Sea Extremophiles.</title>
        <authorList>
            <person name="Alam I."/>
            <person name="Antunes A."/>
            <person name="Kamau A.A."/>
            <person name="Ba Alawi W."/>
            <person name="Kalkatawi M."/>
            <person name="Stingl U."/>
            <person name="Bajic V.B."/>
        </authorList>
    </citation>
    <scope>NUCLEOTIDE SEQUENCE [LARGE SCALE GENOMIC DNA]</scope>
    <source>
        <strain evidence="2 3">E1L3A</strain>
    </source>
</reference>
<dbReference type="OrthoDB" id="9787933at2"/>
<dbReference type="STRING" id="1033802.SSPSH_001546"/>
<evidence type="ECO:0000313" key="2">
    <source>
        <dbReference type="EMBL" id="ERJ19478.1"/>
    </source>
</evidence>
<reference evidence="2 3" key="1">
    <citation type="journal article" date="2011" name="J. Bacteriol.">
        <title>Genome sequence of Salinisphaera shabanensis, a gammaproteobacterium from the harsh, variable environment of the brine-seawater interface of the Shaban Deep in the Red Sea.</title>
        <authorList>
            <person name="Antunes A."/>
            <person name="Alam I."/>
            <person name="Bajic V.B."/>
            <person name="Stingl U."/>
        </authorList>
    </citation>
    <scope>NUCLEOTIDE SEQUENCE [LARGE SCALE GENOMIC DNA]</scope>
    <source>
        <strain evidence="2 3">E1L3A</strain>
    </source>
</reference>
<protein>
    <submittedName>
        <fullName evidence="2">Carboxymethylenebutenolidase protein</fullName>
        <ecNumber evidence="2">3.1.1.45</ecNumber>
    </submittedName>
</protein>
<gene>
    <name evidence="2" type="ORF">SSPSH_001546</name>
</gene>
<keyword evidence="2" id="KW-0378">Hydrolase</keyword>
<accession>U2FZE4</accession>
<organism evidence="2 3">
    <name type="scientific">Salinisphaera shabanensis E1L3A</name>
    <dbReference type="NCBI Taxonomy" id="1033802"/>
    <lineage>
        <taxon>Bacteria</taxon>
        <taxon>Pseudomonadati</taxon>
        <taxon>Pseudomonadota</taxon>
        <taxon>Gammaproteobacteria</taxon>
        <taxon>Salinisphaerales</taxon>
        <taxon>Salinisphaeraceae</taxon>
        <taxon>Salinisphaera</taxon>
    </lineage>
</organism>
<dbReference type="RefSeq" id="WP_006915534.1">
    <property type="nucleotide sequence ID" value="NZ_AFNV02000009.1"/>
</dbReference>
<dbReference type="Proteomes" id="UP000006242">
    <property type="component" value="Unassembled WGS sequence"/>
</dbReference>
<dbReference type="eggNOG" id="COG0412">
    <property type="taxonomic scope" value="Bacteria"/>
</dbReference>
<proteinExistence type="predicted"/>
<evidence type="ECO:0000259" key="1">
    <source>
        <dbReference type="Pfam" id="PF01738"/>
    </source>
</evidence>
<feature type="domain" description="Dienelactone hydrolase" evidence="1">
    <location>
        <begin position="14"/>
        <end position="245"/>
    </location>
</feature>
<sequence length="246" mass="26335">MNRAIEVEAAAGTIDAHVFTPAGATAALPAVILLTDIGGLRDCYYEKAQIVADGGYAVLMPNVYYRDAWGSVVPEGKSFRDEDVRPTLFAYAAHLTPAAQRLDFDVWLAGIDGEPEFDTSNVGVVGCCMTGAFALRMAAHHPERVAAAAGFHSANLAQADDPDSPVHDVDSIQAQVYLGHADGDTLLPPAQIARLDEALARAGVHFCTELYKGASHGYTSKDAPVYNANADARHYKRLLTLFEECL</sequence>
<dbReference type="Gene3D" id="3.40.50.1820">
    <property type="entry name" value="alpha/beta hydrolase"/>
    <property type="match status" value="1"/>
</dbReference>
<dbReference type="PANTHER" id="PTHR46623">
    <property type="entry name" value="CARBOXYMETHYLENEBUTENOLIDASE-RELATED"/>
    <property type="match status" value="1"/>
</dbReference>